<dbReference type="PROSITE" id="PS00497">
    <property type="entry name" value="TYROSINASE_1"/>
    <property type="match status" value="1"/>
</dbReference>
<keyword evidence="2" id="KW-0677">Repeat</keyword>
<evidence type="ECO:0000313" key="7">
    <source>
        <dbReference type="EMBL" id="ETV83117.1"/>
    </source>
</evidence>
<dbReference type="Gene3D" id="1.10.1280.10">
    <property type="entry name" value="Di-copper center containing domain from catechol oxidase"/>
    <property type="match status" value="1"/>
</dbReference>
<evidence type="ECO:0000256" key="1">
    <source>
        <dbReference type="ARBA" id="ARBA00022729"/>
    </source>
</evidence>
<dbReference type="PROSITE" id="PS00498">
    <property type="entry name" value="TYROSINASE_2"/>
    <property type="match status" value="1"/>
</dbReference>
<accession>W4GTW0</accession>
<keyword evidence="1 4" id="KW-0732">Signal</keyword>
<dbReference type="PRINTS" id="PR00092">
    <property type="entry name" value="TYROSINASE"/>
</dbReference>
<dbReference type="PANTHER" id="PTHR46130">
    <property type="entry name" value="LAMGL DOMAIN-CONTAINING PROTEIN"/>
    <property type="match status" value="1"/>
</dbReference>
<organism evidence="7">
    <name type="scientific">Aphanomyces astaci</name>
    <name type="common">Crayfish plague agent</name>
    <dbReference type="NCBI Taxonomy" id="112090"/>
    <lineage>
        <taxon>Eukaryota</taxon>
        <taxon>Sar</taxon>
        <taxon>Stramenopiles</taxon>
        <taxon>Oomycota</taxon>
        <taxon>Saprolegniomycetes</taxon>
        <taxon>Saprolegniales</taxon>
        <taxon>Verrucalvaceae</taxon>
        <taxon>Aphanomyces</taxon>
    </lineage>
</organism>
<feature type="domain" description="Tyrosinase copper-binding" evidence="5">
    <location>
        <begin position="865"/>
        <end position="882"/>
    </location>
</feature>
<dbReference type="SUPFAM" id="SSF48056">
    <property type="entry name" value="Di-copper centre-containing domain"/>
    <property type="match status" value="1"/>
</dbReference>
<proteinExistence type="predicted"/>
<dbReference type="InterPro" id="IPR008922">
    <property type="entry name" value="Di-copper_centre_dom_sf"/>
</dbReference>
<dbReference type="OrthoDB" id="61409at2759"/>
<evidence type="ECO:0000259" key="5">
    <source>
        <dbReference type="PROSITE" id="PS00497"/>
    </source>
</evidence>
<dbReference type="PANTHER" id="PTHR46130:SF3">
    <property type="entry name" value="CHROMOSOME UNDETERMINED SCAFFOLD_33, WHOLE GENOME SHOTGUN SEQUENCE"/>
    <property type="match status" value="1"/>
</dbReference>
<evidence type="ECO:0000256" key="3">
    <source>
        <dbReference type="ARBA" id="ARBA00023157"/>
    </source>
</evidence>
<feature type="domain" description="Tyrosinase copper-binding" evidence="6">
    <location>
        <begin position="1055"/>
        <end position="1066"/>
    </location>
</feature>
<dbReference type="InterPro" id="IPR002227">
    <property type="entry name" value="Tyrosinase_Cu-bd"/>
</dbReference>
<feature type="chain" id="PRO_5004842775" description="Tyrosinase copper-binding domain-containing protein" evidence="4">
    <location>
        <begin position="18"/>
        <end position="1382"/>
    </location>
</feature>
<name>W4GTW0_APHAT</name>
<dbReference type="GO" id="GO:0006508">
    <property type="term" value="P:proteolysis"/>
    <property type="evidence" value="ECO:0007669"/>
    <property type="project" value="TreeGrafter"/>
</dbReference>
<dbReference type="RefSeq" id="XP_009827788.1">
    <property type="nucleotide sequence ID" value="XM_009829486.1"/>
</dbReference>
<dbReference type="EMBL" id="KI913121">
    <property type="protein sequence ID" value="ETV83117.1"/>
    <property type="molecule type" value="Genomic_DNA"/>
</dbReference>
<dbReference type="Pfam" id="PF00264">
    <property type="entry name" value="Tyrosinase"/>
    <property type="match status" value="1"/>
</dbReference>
<dbReference type="GO" id="GO:0005615">
    <property type="term" value="C:extracellular space"/>
    <property type="evidence" value="ECO:0007669"/>
    <property type="project" value="TreeGrafter"/>
</dbReference>
<evidence type="ECO:0000259" key="6">
    <source>
        <dbReference type="PROSITE" id="PS00498"/>
    </source>
</evidence>
<dbReference type="GeneID" id="20806839"/>
<protein>
    <recommendedName>
        <fullName evidence="5 6">Tyrosinase copper-binding domain-containing protein</fullName>
    </recommendedName>
</protein>
<evidence type="ECO:0000256" key="4">
    <source>
        <dbReference type="SAM" id="SignalP"/>
    </source>
</evidence>
<feature type="signal peptide" evidence="4">
    <location>
        <begin position="1"/>
        <end position="17"/>
    </location>
</feature>
<sequence>MKLFVAVATALAQVALADDGYCPNIFYDAARVILRSPFLLSTDPSINFQCHSCIANLAAKQAVAPLCYVIGMDGYDPQYNLAKDCHCLSLGLMEDCAPVCLPNPLCSKFSPSTACSACVAKQAPASCNRDEWNIPCYETCQSPMCITECSPTPQCHPADPICSSCVKAQTPMCDTTVVSFGRQWSAGCTGACLSSACQADCNRRCGDGIKTSDEQCDDGNANNNDGCSTACQIEVGFACTTSDHALSSCNLISCGNARLEGAETCDDGNIVNGDGCSSSCQVERGAVCTQPHQLTKSLCSATCGDGVHALGLEGCDDGNLLAGDGCSPTCGVERGYTCSPDATGKSVCSPVCGDGIVTGSEKCDDRNTAPFDGCSDTCIVEPGYKCERNSDGVSQCLATCGDGITAFPVEACDDANRVSGDGCSLDCKVEKGYKCTPPSFDGKTSVCDTVCGDAFVTGGEKCDDGNSLDNDGCSALCAVETGWSCDNSLANAAKSVCGPVCGDGVVKGWEECDETSRGCVNCKKVEIPPTRCGDGYTDAGETCDDGNTVSGDGCSATCQVESGYVCNGRVCQGLCGNGVKTSAEACDDNNVVSGDGCTGSCGIEFGYTCKQSDAGLSTCTPTCGDGKVIAPETCDDGNTAVGDGCSTTCQIEAGFVCSTLTTGVSHCRAVCGDGILAGAEGCDDGNTRSSDGCSSTCRVETGYGCSKASPSVCSTICGDGIRTSNEACDDGNTASKDGCSATCTVEGSFTCSTPLGRATTCTRVPTCGDGYLSDSEFCDDGNTVSGDGCSKRCRVEALYTCVSSEAHGASTCTKSRCSNVRKDWYQLSPQEKATTQLCVTKLFQTGLYQKMTGIHVFKPNDEYAHHTNAFVQWHRKWLLVVENMLRSMGGVCSCLTLPYWDWAQDAVAMQTTKCASRTQCSGVLRDWGGGASTSSPFVSIPIYNDPESGMASGSASGYCVLNDVTKDWHAGMDLHKYKTAWDPSCPIIRRGWNDFSDDSGTYATPLASTSFLTLAASLARASDYSTFVSIALGDIHVLPHDRSGAYLRTFISPADPVFLLHHTNIDRVYALWEACHACTHPSTATRTTEGPCYRGSNSGDGINDPFVFETFDLQPNGEYRQVDIDASEELTEYIPRTFTTPGDVLDTTTLGEYAYTYQTNDMDDRLWSTSGCVSRPAPSVLATLVASRPRHVDLSSMLLQASSDNDGTTIDDDTNATYSIELAQQYLEWVDGVFANTHHVLSTLQESNVFSIPYLSSQVGKLQSTEAYLTDIVATCECMAINKLLLARNGEAHLTPSFVDVSPSTKRAWNNRFEIRSCFHRLLDTDEKSALIRSYCDVVLAPDFAAKLQNLVNDLRSLMTSVIDPAAGGSSIQKIWDYFTKG</sequence>
<evidence type="ECO:0000256" key="2">
    <source>
        <dbReference type="ARBA" id="ARBA00022737"/>
    </source>
</evidence>
<dbReference type="GO" id="GO:0016491">
    <property type="term" value="F:oxidoreductase activity"/>
    <property type="evidence" value="ECO:0007669"/>
    <property type="project" value="InterPro"/>
</dbReference>
<reference evidence="7" key="1">
    <citation type="submission" date="2013-12" db="EMBL/GenBank/DDBJ databases">
        <title>The Genome Sequence of Aphanomyces astaci APO3.</title>
        <authorList>
            <consortium name="The Broad Institute Genomics Platform"/>
            <person name="Russ C."/>
            <person name="Tyler B."/>
            <person name="van West P."/>
            <person name="Dieguez-Uribeondo J."/>
            <person name="Young S.K."/>
            <person name="Zeng Q."/>
            <person name="Gargeya S."/>
            <person name="Fitzgerald M."/>
            <person name="Abouelleil A."/>
            <person name="Alvarado L."/>
            <person name="Chapman S.B."/>
            <person name="Gainer-Dewar J."/>
            <person name="Goldberg J."/>
            <person name="Griggs A."/>
            <person name="Gujja S."/>
            <person name="Hansen M."/>
            <person name="Howarth C."/>
            <person name="Imamovic A."/>
            <person name="Ireland A."/>
            <person name="Larimer J."/>
            <person name="McCowan C."/>
            <person name="Murphy C."/>
            <person name="Pearson M."/>
            <person name="Poon T.W."/>
            <person name="Priest M."/>
            <person name="Roberts A."/>
            <person name="Saif S."/>
            <person name="Shea T."/>
            <person name="Sykes S."/>
            <person name="Wortman J."/>
            <person name="Nusbaum C."/>
            <person name="Birren B."/>
        </authorList>
    </citation>
    <scope>NUCLEOTIDE SEQUENCE [LARGE SCALE GENOMIC DNA]</scope>
    <source>
        <strain evidence="7">APO3</strain>
    </source>
</reference>
<dbReference type="InterPro" id="IPR011936">
    <property type="entry name" value="Myxo_disulph_rpt"/>
</dbReference>
<dbReference type="VEuPathDB" id="FungiDB:H257_04843"/>
<keyword evidence="3" id="KW-1015">Disulfide bond</keyword>
<dbReference type="Pfam" id="PF13948">
    <property type="entry name" value="DUF4215"/>
    <property type="match status" value="11"/>
</dbReference>
<dbReference type="GO" id="GO:0004222">
    <property type="term" value="F:metalloendopeptidase activity"/>
    <property type="evidence" value="ECO:0007669"/>
    <property type="project" value="TreeGrafter"/>
</dbReference>
<dbReference type="InterPro" id="IPR043543">
    <property type="entry name" value="PAPPA/PAPPA2"/>
</dbReference>
<dbReference type="NCBIfam" id="TIGR02232">
    <property type="entry name" value="myxo_disulf_rpt"/>
    <property type="match status" value="12"/>
</dbReference>
<gene>
    <name evidence="7" type="ORF">H257_04843</name>
</gene>
<dbReference type="GO" id="GO:0007166">
    <property type="term" value="P:cell surface receptor signaling pathway"/>
    <property type="evidence" value="ECO:0007669"/>
    <property type="project" value="TreeGrafter"/>
</dbReference>
<dbReference type="STRING" id="112090.W4GTW0"/>